<evidence type="ECO:0000256" key="4">
    <source>
        <dbReference type="ARBA" id="ARBA00022475"/>
    </source>
</evidence>
<keyword evidence="5 10" id="KW-0500">Molybdenum</keyword>
<evidence type="ECO:0000256" key="6">
    <source>
        <dbReference type="ARBA" id="ARBA00022692"/>
    </source>
</evidence>
<sequence length="224" mass="24417">MDNMDLFPLMLSFQVAFIASIIGLIIGLPIAWLLGKSKGRWVEVVDSLLTLPMILPPTVLGYYLLVLLGRNSVIGQFFESLGLPLIFTIRGVIIAATVVSIPYFIKTARTAIEGVSKDLLDVARVLGRNEVEIFFHVILPNAWRGITAGIVLMFARALGDFGTTLMVAGSIPGVTMTMPIAIYNAMLAGEQGKANTLVLIMTITAFIVLIAINLLNRKVWSDQR</sequence>
<keyword evidence="6 9" id="KW-0812">Transmembrane</keyword>
<dbReference type="PANTHER" id="PTHR30183:SF3">
    <property type="entry name" value="MOLYBDENUM TRANSPORT SYSTEM PERMEASE PROTEIN MODB"/>
    <property type="match status" value="1"/>
</dbReference>
<dbReference type="RefSeq" id="WP_151617667.1">
    <property type="nucleotide sequence ID" value="NZ_WBXO01000001.1"/>
</dbReference>
<dbReference type="PANTHER" id="PTHR30183">
    <property type="entry name" value="MOLYBDENUM TRANSPORT SYSTEM PERMEASE PROTEIN MODB"/>
    <property type="match status" value="1"/>
</dbReference>
<comment type="similarity">
    <text evidence="2 10">Belongs to the binding-protein-dependent transport system permease family. CysTW subfamily.</text>
</comment>
<dbReference type="OrthoDB" id="9795403at2"/>
<feature type="transmembrane region" description="Helical" evidence="9">
    <location>
        <begin position="161"/>
        <end position="185"/>
    </location>
</feature>
<dbReference type="InterPro" id="IPR011867">
    <property type="entry name" value="ModB_ABC"/>
</dbReference>
<dbReference type="Pfam" id="PF00528">
    <property type="entry name" value="BPD_transp_1"/>
    <property type="match status" value="1"/>
</dbReference>
<accession>A0A6I0F2K7</accession>
<organism evidence="12 13">
    <name type="scientific">Heliorestis acidaminivorans</name>
    <dbReference type="NCBI Taxonomy" id="553427"/>
    <lineage>
        <taxon>Bacteria</taxon>
        <taxon>Bacillati</taxon>
        <taxon>Bacillota</taxon>
        <taxon>Clostridia</taxon>
        <taxon>Eubacteriales</taxon>
        <taxon>Heliobacteriaceae</taxon>
        <taxon>Heliorestis</taxon>
    </lineage>
</organism>
<dbReference type="AlphaFoldDB" id="A0A6I0F2K7"/>
<keyword evidence="13" id="KW-1185">Reference proteome</keyword>
<evidence type="ECO:0000256" key="8">
    <source>
        <dbReference type="ARBA" id="ARBA00023136"/>
    </source>
</evidence>
<keyword evidence="7 9" id="KW-1133">Transmembrane helix</keyword>
<dbReference type="PROSITE" id="PS50928">
    <property type="entry name" value="ABC_TM1"/>
    <property type="match status" value="1"/>
</dbReference>
<dbReference type="CDD" id="cd06261">
    <property type="entry name" value="TM_PBP2"/>
    <property type="match status" value="1"/>
</dbReference>
<dbReference type="EMBL" id="WBXO01000001">
    <property type="protein sequence ID" value="KAB2954221.1"/>
    <property type="molecule type" value="Genomic_DNA"/>
</dbReference>
<dbReference type="Proteomes" id="UP000468766">
    <property type="component" value="Unassembled WGS sequence"/>
</dbReference>
<keyword evidence="3 9" id="KW-0813">Transport</keyword>
<evidence type="ECO:0000313" key="12">
    <source>
        <dbReference type="EMBL" id="KAB2954221.1"/>
    </source>
</evidence>
<dbReference type="SUPFAM" id="SSF161098">
    <property type="entry name" value="MetI-like"/>
    <property type="match status" value="1"/>
</dbReference>
<evidence type="ECO:0000256" key="7">
    <source>
        <dbReference type="ARBA" id="ARBA00022989"/>
    </source>
</evidence>
<gene>
    <name evidence="12" type="primary">modB</name>
    <name evidence="12" type="ORF">F9B85_00545</name>
</gene>
<comment type="subcellular location">
    <subcellularLocation>
        <location evidence="1 9">Cell membrane</location>
        <topology evidence="1 9">Multi-pass membrane protein</topology>
    </subcellularLocation>
</comment>
<feature type="transmembrane region" description="Helical" evidence="9">
    <location>
        <begin position="197"/>
        <end position="215"/>
    </location>
</feature>
<dbReference type="GO" id="GO:0005886">
    <property type="term" value="C:plasma membrane"/>
    <property type="evidence" value="ECO:0007669"/>
    <property type="project" value="UniProtKB-SubCell"/>
</dbReference>
<evidence type="ECO:0000313" key="13">
    <source>
        <dbReference type="Proteomes" id="UP000468766"/>
    </source>
</evidence>
<dbReference type="GO" id="GO:0015098">
    <property type="term" value="F:molybdate ion transmembrane transporter activity"/>
    <property type="evidence" value="ECO:0007669"/>
    <property type="project" value="UniProtKB-UniRule"/>
</dbReference>
<feature type="domain" description="ABC transmembrane type-1" evidence="11">
    <location>
        <begin position="9"/>
        <end position="216"/>
    </location>
</feature>
<reference evidence="12 13" key="1">
    <citation type="submission" date="2019-10" db="EMBL/GenBank/DDBJ databases">
        <title>Whole-genome sequence of the extremophile Heliorestis acidaminivorans DSM 24790.</title>
        <authorList>
            <person name="Kyndt J.A."/>
            <person name="Meyer T.E."/>
        </authorList>
    </citation>
    <scope>NUCLEOTIDE SEQUENCE [LARGE SCALE GENOMIC DNA]</scope>
    <source>
        <strain evidence="12 13">DSM 24790</strain>
    </source>
</reference>
<feature type="transmembrane region" description="Helical" evidence="9">
    <location>
        <begin position="133"/>
        <end position="155"/>
    </location>
</feature>
<dbReference type="NCBIfam" id="TIGR02141">
    <property type="entry name" value="modB_ABC"/>
    <property type="match status" value="1"/>
</dbReference>
<keyword evidence="4 10" id="KW-1003">Cell membrane</keyword>
<protein>
    <recommendedName>
        <fullName evidence="10">Molybdenum transport system permease</fullName>
    </recommendedName>
</protein>
<name>A0A6I0F2K7_9FIRM</name>
<dbReference type="Gene3D" id="1.10.3720.10">
    <property type="entry name" value="MetI-like"/>
    <property type="match status" value="1"/>
</dbReference>
<evidence type="ECO:0000259" key="11">
    <source>
        <dbReference type="PROSITE" id="PS50928"/>
    </source>
</evidence>
<feature type="transmembrane region" description="Helical" evidence="9">
    <location>
        <begin position="85"/>
        <end position="105"/>
    </location>
</feature>
<evidence type="ECO:0000256" key="5">
    <source>
        <dbReference type="ARBA" id="ARBA00022505"/>
    </source>
</evidence>
<evidence type="ECO:0000256" key="10">
    <source>
        <dbReference type="RuleBase" id="RU365097"/>
    </source>
</evidence>
<comment type="function">
    <text evidence="10">Part of the binding-protein-dependent transport system for molybdenum; probably responsible for the translocation of the substrate across the membrane.</text>
</comment>
<feature type="transmembrane region" description="Helical" evidence="9">
    <location>
        <begin position="47"/>
        <end position="65"/>
    </location>
</feature>
<dbReference type="InterPro" id="IPR035906">
    <property type="entry name" value="MetI-like_sf"/>
</dbReference>
<evidence type="ECO:0000256" key="1">
    <source>
        <dbReference type="ARBA" id="ARBA00004651"/>
    </source>
</evidence>
<evidence type="ECO:0000256" key="9">
    <source>
        <dbReference type="RuleBase" id="RU363032"/>
    </source>
</evidence>
<evidence type="ECO:0000256" key="3">
    <source>
        <dbReference type="ARBA" id="ARBA00022448"/>
    </source>
</evidence>
<dbReference type="InterPro" id="IPR000515">
    <property type="entry name" value="MetI-like"/>
</dbReference>
<comment type="caution">
    <text evidence="12">The sequence shown here is derived from an EMBL/GenBank/DDBJ whole genome shotgun (WGS) entry which is preliminary data.</text>
</comment>
<proteinExistence type="inferred from homology"/>
<keyword evidence="8 9" id="KW-0472">Membrane</keyword>
<evidence type="ECO:0000256" key="2">
    <source>
        <dbReference type="ARBA" id="ARBA00007069"/>
    </source>
</evidence>
<feature type="transmembrane region" description="Helical" evidence="9">
    <location>
        <begin position="12"/>
        <end position="35"/>
    </location>
</feature>